<evidence type="ECO:0000313" key="2">
    <source>
        <dbReference type="Proteomes" id="UP000199079"/>
    </source>
</evidence>
<name>A0A1H3LK98_9EURY</name>
<dbReference type="AlphaFoldDB" id="A0A1H3LK98"/>
<dbReference type="PROSITE" id="PS51257">
    <property type="entry name" value="PROKAR_LIPOPROTEIN"/>
    <property type="match status" value="1"/>
</dbReference>
<dbReference type="OrthoDB" id="334156at2157"/>
<evidence type="ECO:0000313" key="1">
    <source>
        <dbReference type="EMBL" id="SDY64394.1"/>
    </source>
</evidence>
<protein>
    <submittedName>
        <fullName evidence="1">Uncharacterized protein</fullName>
    </submittedName>
</protein>
<reference evidence="2" key="1">
    <citation type="submission" date="2016-10" db="EMBL/GenBank/DDBJ databases">
        <authorList>
            <person name="Varghese N."/>
            <person name="Submissions S."/>
        </authorList>
    </citation>
    <scope>NUCLEOTIDE SEQUENCE [LARGE SCALE GENOMIC DNA]</scope>
    <source>
        <strain evidence="2">DC30,IBRC 10041,KCTC 4046</strain>
    </source>
</reference>
<keyword evidence="2" id="KW-1185">Reference proteome</keyword>
<accession>A0A1H3LK98</accession>
<sequence length="202" mass="22630">MKRRKVLLHATVAVSLTAGCLSTSETTRETTTEPQQTTVEAEIKPLSQQPPDSDVGCSDEAMEPIGFLTRESYPKRADDFELTATTETVTIGDEITFSLRNVGTERNSVGTIYKYTFQRREGDEWVPVYYTPNPGWIDDVNAVRPGGGYDWPFTFNQEGLERENPGNADHYVCTPLEPGTYRFLYWGVGEEAIATRFTVEAP</sequence>
<gene>
    <name evidence="1" type="ORF">SAMN05216564_107110</name>
</gene>
<dbReference type="RefSeq" id="WP_143114438.1">
    <property type="nucleotide sequence ID" value="NZ_FNPC01000007.1"/>
</dbReference>
<dbReference type="EMBL" id="FNPC01000007">
    <property type="protein sequence ID" value="SDY64394.1"/>
    <property type="molecule type" value="Genomic_DNA"/>
</dbReference>
<organism evidence="1 2">
    <name type="scientific">Halopenitus persicus</name>
    <dbReference type="NCBI Taxonomy" id="1048396"/>
    <lineage>
        <taxon>Archaea</taxon>
        <taxon>Methanobacteriati</taxon>
        <taxon>Methanobacteriota</taxon>
        <taxon>Stenosarchaea group</taxon>
        <taxon>Halobacteria</taxon>
        <taxon>Halobacteriales</taxon>
        <taxon>Haloferacaceae</taxon>
        <taxon>Halopenitus</taxon>
    </lineage>
</organism>
<proteinExistence type="predicted"/>
<dbReference type="Proteomes" id="UP000199079">
    <property type="component" value="Unassembled WGS sequence"/>
</dbReference>